<organism evidence="1 2">
    <name type="scientific">Aphanizomenon flos-aquae FACHB-1040</name>
    <dbReference type="NCBI Taxonomy" id="2692887"/>
    <lineage>
        <taxon>Bacteria</taxon>
        <taxon>Bacillati</taxon>
        <taxon>Cyanobacteriota</taxon>
        <taxon>Cyanophyceae</taxon>
        <taxon>Nostocales</taxon>
        <taxon>Aphanizomenonaceae</taxon>
        <taxon>Aphanizomenon</taxon>
    </lineage>
</organism>
<accession>A0ABR8BYX9</accession>
<evidence type="ECO:0008006" key="3">
    <source>
        <dbReference type="Google" id="ProtNLM"/>
    </source>
</evidence>
<keyword evidence="2" id="KW-1185">Reference proteome</keyword>
<evidence type="ECO:0000313" key="2">
    <source>
        <dbReference type="Proteomes" id="UP000606721"/>
    </source>
</evidence>
<sequence>MLKTVQGIYKDGKIQLAEIPKDIHEGTVLVTFLENKTRTWSNLILQHQGFADSITFESYRDELLPPDETIFSV</sequence>
<dbReference type="EMBL" id="JACJQT010000028">
    <property type="protein sequence ID" value="MBD2279021.1"/>
    <property type="molecule type" value="Genomic_DNA"/>
</dbReference>
<protein>
    <recommendedName>
        <fullName evidence="3">DUF104 domain-containing protein</fullName>
    </recommendedName>
</protein>
<reference evidence="1 2" key="1">
    <citation type="journal article" date="2020" name="ISME J.">
        <title>Comparative genomics reveals insights into cyanobacterial evolution and habitat adaptation.</title>
        <authorList>
            <person name="Chen M.Y."/>
            <person name="Teng W.K."/>
            <person name="Zhao L."/>
            <person name="Hu C.X."/>
            <person name="Zhou Y.K."/>
            <person name="Han B.P."/>
            <person name="Song L.R."/>
            <person name="Shu W.S."/>
        </authorList>
    </citation>
    <scope>NUCLEOTIDE SEQUENCE [LARGE SCALE GENOMIC DNA]</scope>
    <source>
        <strain evidence="1 2">FACHB-1040</strain>
    </source>
</reference>
<dbReference type="Proteomes" id="UP000606721">
    <property type="component" value="Unassembled WGS sequence"/>
</dbReference>
<dbReference type="RefSeq" id="WP_053540728.1">
    <property type="nucleotide sequence ID" value="NZ_JACJQT010000028.1"/>
</dbReference>
<evidence type="ECO:0000313" key="1">
    <source>
        <dbReference type="EMBL" id="MBD2279021.1"/>
    </source>
</evidence>
<proteinExistence type="predicted"/>
<comment type="caution">
    <text evidence="1">The sequence shown here is derived from an EMBL/GenBank/DDBJ whole genome shotgun (WGS) entry which is preliminary data.</text>
</comment>
<name>A0ABR8BYX9_APHFL</name>
<gene>
    <name evidence="1" type="ORF">H6F99_12150</name>
</gene>